<evidence type="ECO:0000313" key="4">
    <source>
        <dbReference type="Proteomes" id="UP000297318"/>
    </source>
</evidence>
<dbReference type="RefSeq" id="WP_135848491.1">
    <property type="nucleotide sequence ID" value="NZ_RHPJ01000001.1"/>
</dbReference>
<evidence type="ECO:0000256" key="1">
    <source>
        <dbReference type="SAM" id="MobiDB-lite"/>
    </source>
</evidence>
<keyword evidence="2" id="KW-0812">Transmembrane</keyword>
<evidence type="ECO:0000313" key="3">
    <source>
        <dbReference type="EMBL" id="TGO06259.1"/>
    </source>
</evidence>
<keyword evidence="2" id="KW-0472">Membrane</keyword>
<evidence type="ECO:0000256" key="2">
    <source>
        <dbReference type="SAM" id="Phobius"/>
    </source>
</evidence>
<dbReference type="EMBL" id="RHPJ01000001">
    <property type="protein sequence ID" value="TGO06259.1"/>
    <property type="molecule type" value="Genomic_DNA"/>
</dbReference>
<feature type="transmembrane region" description="Helical" evidence="2">
    <location>
        <begin position="70"/>
        <end position="92"/>
    </location>
</feature>
<keyword evidence="4" id="KW-1185">Reference proteome</keyword>
<dbReference type="Proteomes" id="UP000297318">
    <property type="component" value="Unassembled WGS sequence"/>
</dbReference>
<feature type="compositionally biased region" description="Basic and acidic residues" evidence="1">
    <location>
        <begin position="1"/>
        <end position="11"/>
    </location>
</feature>
<feature type="region of interest" description="Disordered" evidence="1">
    <location>
        <begin position="1"/>
        <end position="38"/>
    </location>
</feature>
<comment type="caution">
    <text evidence="3">The sequence shown here is derived from an EMBL/GenBank/DDBJ whole genome shotgun (WGS) entry which is preliminary data.</text>
</comment>
<name>A0A4Z1E4Z0_9MICO</name>
<protein>
    <submittedName>
        <fullName evidence="3">Uncharacterized protein</fullName>
    </submittedName>
</protein>
<gene>
    <name evidence="3" type="ORF">SERN_0451</name>
</gene>
<dbReference type="AlphaFoldDB" id="A0A4Z1E4Z0"/>
<reference evidence="3 4" key="1">
    <citation type="submission" date="2018-11" db="EMBL/GenBank/DDBJ databases">
        <title>Complete genome sequencing of the Actinobacteria Serinibacter sp. K3-2.</title>
        <authorList>
            <person name="Rakitin A.L."/>
            <person name="Beletsky A.V."/>
            <person name="Mardanov A.V."/>
            <person name="Ravin N.V."/>
            <person name="Gromova A.S."/>
            <person name="Filippova S.N."/>
            <person name="Gal'Chenko V.F."/>
        </authorList>
    </citation>
    <scope>NUCLEOTIDE SEQUENCE [LARGE SCALE GENOMIC DNA]</scope>
    <source>
        <strain evidence="3 4">K3-2</strain>
    </source>
</reference>
<accession>A0A4Z1E4Z0</accession>
<feature type="transmembrane region" description="Helical" evidence="2">
    <location>
        <begin position="43"/>
        <end position="64"/>
    </location>
</feature>
<proteinExistence type="predicted"/>
<sequence>MSSTPHDRTFDTAHTAPGATPPVTPFGPHTPERPIARGPRPGTVVWGLVVIAVGVLTIVVSTGFSLDLELTAIIGLAAAGVLLLLTAVIGSARGRRR</sequence>
<organism evidence="3 4">
    <name type="scientific">Serinibacter arcticus</name>
    <dbReference type="NCBI Taxonomy" id="1655435"/>
    <lineage>
        <taxon>Bacteria</taxon>
        <taxon>Bacillati</taxon>
        <taxon>Actinomycetota</taxon>
        <taxon>Actinomycetes</taxon>
        <taxon>Micrococcales</taxon>
        <taxon>Beutenbergiaceae</taxon>
        <taxon>Serinibacter</taxon>
    </lineage>
</organism>
<keyword evidence="2" id="KW-1133">Transmembrane helix</keyword>